<evidence type="ECO:0000259" key="2">
    <source>
        <dbReference type="PROSITE" id="PS50234"/>
    </source>
</evidence>
<sequence length="500" mass="58440">MIYYILFVLIPSPKLVNAKYCDQFAHVLWNDGTIMHVHVTPDLHRNYEQNITMYLEMYEKRIDWLSKGSRELFGTVIESNICILVDTSQSMHLSLDFVKRKLQVLIQEQLRNKQRFNLIGFNSKIYPWRDRMVEVDEFNIKSALEWINCLSAHGTTNTLAAIRFALSDLNTEAIYLLSDGRPDQEPRQILSQVHLNTKIPIHTISFNCNDSEANKFLSKLAEETNGRYHYFNESGWDADPYGPIPYQSEDISLLKKEIEKGRKYLLQMSILREECAKLSVKQEIKGAKILKKRCIESQSCNFESKYDSKTSYEKAKIGFNLNNGVLGSLHDINSLEWVLPETRILLERQFRKQPSFVKENPKYVEKIPSPKKKRSTSNIITGSKIFKWLQKNSLEKLKLTIFDVLQNKSDCINNLVVDELFNAKIWTEIMETAENSKIDKSKFQLINPSKIDWNSYQSKLDEQIAQYKKYLVEAIWEKPPIDYDKNKSNLLNSLEYSNWP</sequence>
<dbReference type="Proteomes" id="UP000276133">
    <property type="component" value="Unassembled WGS sequence"/>
</dbReference>
<organism evidence="3 4">
    <name type="scientific">Brachionus plicatilis</name>
    <name type="common">Marine rotifer</name>
    <name type="synonym">Brachionus muelleri</name>
    <dbReference type="NCBI Taxonomy" id="10195"/>
    <lineage>
        <taxon>Eukaryota</taxon>
        <taxon>Metazoa</taxon>
        <taxon>Spiralia</taxon>
        <taxon>Gnathifera</taxon>
        <taxon>Rotifera</taxon>
        <taxon>Eurotatoria</taxon>
        <taxon>Monogononta</taxon>
        <taxon>Pseudotrocha</taxon>
        <taxon>Ploima</taxon>
        <taxon>Brachionidae</taxon>
        <taxon>Brachionus</taxon>
    </lineage>
</organism>
<keyword evidence="1" id="KW-0732">Signal</keyword>
<dbReference type="Pfam" id="PF13768">
    <property type="entry name" value="VWA_3"/>
    <property type="match status" value="1"/>
</dbReference>
<dbReference type="InterPro" id="IPR036465">
    <property type="entry name" value="vWFA_dom_sf"/>
</dbReference>
<proteinExistence type="predicted"/>
<dbReference type="InterPro" id="IPR002035">
    <property type="entry name" value="VWF_A"/>
</dbReference>
<dbReference type="PANTHER" id="PTHR46785">
    <property type="entry name" value="VON WILLEBRAND FACTOR A DOMAIN-CONTAINING PROTEIN 3B"/>
    <property type="match status" value="1"/>
</dbReference>
<dbReference type="STRING" id="10195.A0A3M7QE74"/>
<feature type="chain" id="PRO_5018248043" evidence="1">
    <location>
        <begin position="19"/>
        <end position="500"/>
    </location>
</feature>
<evidence type="ECO:0000313" key="3">
    <source>
        <dbReference type="EMBL" id="RNA09589.1"/>
    </source>
</evidence>
<gene>
    <name evidence="3" type="ORF">BpHYR1_014715</name>
</gene>
<dbReference type="PANTHER" id="PTHR46785:SF1">
    <property type="entry name" value="VON WILLEBRAND FACTOR A DOMAIN-CONTAINING PROTEIN 3B"/>
    <property type="match status" value="1"/>
</dbReference>
<dbReference type="SMART" id="SM00327">
    <property type="entry name" value="VWA"/>
    <property type="match status" value="1"/>
</dbReference>
<keyword evidence="4" id="KW-1185">Reference proteome</keyword>
<dbReference type="PROSITE" id="PS00018">
    <property type="entry name" value="EF_HAND_1"/>
    <property type="match status" value="1"/>
</dbReference>
<feature type="signal peptide" evidence="1">
    <location>
        <begin position="1"/>
        <end position="18"/>
    </location>
</feature>
<dbReference type="EMBL" id="REGN01006434">
    <property type="protein sequence ID" value="RNA09589.1"/>
    <property type="molecule type" value="Genomic_DNA"/>
</dbReference>
<name>A0A3M7QE74_BRAPC</name>
<dbReference type="OrthoDB" id="10021393at2759"/>
<reference evidence="3 4" key="1">
    <citation type="journal article" date="2018" name="Sci. Rep.">
        <title>Genomic signatures of local adaptation to the degree of environmental predictability in rotifers.</title>
        <authorList>
            <person name="Franch-Gras L."/>
            <person name="Hahn C."/>
            <person name="Garcia-Roger E.M."/>
            <person name="Carmona M.J."/>
            <person name="Serra M."/>
            <person name="Gomez A."/>
        </authorList>
    </citation>
    <scope>NUCLEOTIDE SEQUENCE [LARGE SCALE GENOMIC DNA]</scope>
    <source>
        <strain evidence="3">HYR1</strain>
    </source>
</reference>
<feature type="domain" description="VWFA" evidence="2">
    <location>
        <begin position="80"/>
        <end position="258"/>
    </location>
</feature>
<evidence type="ECO:0000313" key="4">
    <source>
        <dbReference type="Proteomes" id="UP000276133"/>
    </source>
</evidence>
<dbReference type="Gene3D" id="3.40.50.410">
    <property type="entry name" value="von Willebrand factor, type A domain"/>
    <property type="match status" value="1"/>
</dbReference>
<comment type="caution">
    <text evidence="3">The sequence shown here is derived from an EMBL/GenBank/DDBJ whole genome shotgun (WGS) entry which is preliminary data.</text>
</comment>
<dbReference type="SUPFAM" id="SSF53300">
    <property type="entry name" value="vWA-like"/>
    <property type="match status" value="1"/>
</dbReference>
<accession>A0A3M7QE74</accession>
<evidence type="ECO:0000256" key="1">
    <source>
        <dbReference type="SAM" id="SignalP"/>
    </source>
</evidence>
<dbReference type="AlphaFoldDB" id="A0A3M7QE74"/>
<dbReference type="InterPro" id="IPR018247">
    <property type="entry name" value="EF_Hand_1_Ca_BS"/>
</dbReference>
<protein>
    <submittedName>
        <fullName evidence="3">von Willebrand factor A domain-containing 3B</fullName>
    </submittedName>
</protein>
<dbReference type="PROSITE" id="PS50234">
    <property type="entry name" value="VWFA"/>
    <property type="match status" value="1"/>
</dbReference>
<feature type="non-terminal residue" evidence="3">
    <location>
        <position position="500"/>
    </location>
</feature>